<evidence type="ECO:0000313" key="2">
    <source>
        <dbReference type="EMBL" id="GIE04957.1"/>
    </source>
</evidence>
<feature type="domain" description="TadE-like" evidence="1">
    <location>
        <begin position="2"/>
        <end position="39"/>
    </location>
</feature>
<evidence type="ECO:0000259" key="1">
    <source>
        <dbReference type="Pfam" id="PF07811"/>
    </source>
</evidence>
<keyword evidence="3" id="KW-1185">Reference proteome</keyword>
<dbReference type="EMBL" id="BOML01000050">
    <property type="protein sequence ID" value="GIE04957.1"/>
    <property type="molecule type" value="Genomic_DNA"/>
</dbReference>
<reference evidence="2 3" key="1">
    <citation type="submission" date="2021-01" db="EMBL/GenBank/DDBJ databases">
        <title>Whole genome shotgun sequence of Actinoplanes durhamensis NBRC 14914.</title>
        <authorList>
            <person name="Komaki H."/>
            <person name="Tamura T."/>
        </authorList>
    </citation>
    <scope>NUCLEOTIDE SEQUENCE [LARGE SCALE GENOMIC DNA]</scope>
    <source>
        <strain evidence="2 3">NBRC 14914</strain>
    </source>
</reference>
<protein>
    <recommendedName>
        <fullName evidence="1">TadE-like domain-containing protein</fullName>
    </recommendedName>
</protein>
<gene>
    <name evidence="2" type="ORF">Adu01nite_63070</name>
</gene>
<dbReference type="Pfam" id="PF07811">
    <property type="entry name" value="TadE"/>
    <property type="match status" value="1"/>
</dbReference>
<accession>A0ABQ3Z567</accession>
<organism evidence="2 3">
    <name type="scientific">Paractinoplanes durhamensis</name>
    <dbReference type="NCBI Taxonomy" id="113563"/>
    <lineage>
        <taxon>Bacteria</taxon>
        <taxon>Bacillati</taxon>
        <taxon>Actinomycetota</taxon>
        <taxon>Actinomycetes</taxon>
        <taxon>Micromonosporales</taxon>
        <taxon>Micromonosporaceae</taxon>
        <taxon>Paractinoplanes</taxon>
    </lineage>
</organism>
<dbReference type="InterPro" id="IPR012495">
    <property type="entry name" value="TadE-like_dom"/>
</dbReference>
<evidence type="ECO:0000313" key="3">
    <source>
        <dbReference type="Proteomes" id="UP000637628"/>
    </source>
</evidence>
<name>A0ABQ3Z567_9ACTN</name>
<proteinExistence type="predicted"/>
<comment type="caution">
    <text evidence="2">The sequence shown here is derived from an EMBL/GenBank/DDBJ whole genome shotgun (WGS) entry which is preliminary data.</text>
</comment>
<dbReference type="Proteomes" id="UP000637628">
    <property type="component" value="Unassembled WGS sequence"/>
</dbReference>
<sequence>MELALVLPVLLLLIFGLIDFGRVMQQQIQLTEAVREGARVGALNGTASDMQTQVVAAFSGDATGLTYTTATPCTPASTATTDSTLKVARTFTPITPLYSVIKLFQSNPSNITLSATGVMACLG</sequence>